<dbReference type="AlphaFoldDB" id="A0A263CXD1"/>
<evidence type="ECO:0008006" key="4">
    <source>
        <dbReference type="Google" id="ProtNLM"/>
    </source>
</evidence>
<keyword evidence="3" id="KW-1185">Reference proteome</keyword>
<evidence type="ECO:0000313" key="2">
    <source>
        <dbReference type="EMBL" id="OZM70598.1"/>
    </source>
</evidence>
<organism evidence="2 3">
    <name type="scientific">Amycolatopsis antarctica</name>
    <dbReference type="NCBI Taxonomy" id="1854586"/>
    <lineage>
        <taxon>Bacteria</taxon>
        <taxon>Bacillati</taxon>
        <taxon>Actinomycetota</taxon>
        <taxon>Actinomycetes</taxon>
        <taxon>Pseudonocardiales</taxon>
        <taxon>Pseudonocardiaceae</taxon>
        <taxon>Amycolatopsis</taxon>
    </lineage>
</organism>
<dbReference type="CDD" id="cd06661">
    <property type="entry name" value="GGCT_like"/>
    <property type="match status" value="1"/>
</dbReference>
<protein>
    <recommendedName>
        <fullName evidence="4">Gamma-glutamylcyclotransferase</fullName>
    </recommendedName>
</protein>
<dbReference type="Gene3D" id="3.10.490.10">
    <property type="entry name" value="Gamma-glutamyl cyclotransferase-like"/>
    <property type="match status" value="1"/>
</dbReference>
<dbReference type="InParanoid" id="A0A263CXD1"/>
<dbReference type="InterPro" id="IPR013024">
    <property type="entry name" value="GGCT-like"/>
</dbReference>
<name>A0A263CXD1_9PSEU</name>
<evidence type="ECO:0000313" key="3">
    <source>
        <dbReference type="Proteomes" id="UP000242444"/>
    </source>
</evidence>
<sequence length="248" mass="25722">MSWTAPAQAPPDPDSFPDTAFPADPYPGARPDVSYVHAYATGHPLLPSWRLSGTGQPLDDWLTALGAPPLAGRHPVLAYGSNMCPSKITWLRSALGLAGPVVVLRAQCRDLAAVWAAGFRERDGQRPATIVAAPGVVERHGLWLATAEQLTTLDACEGRGVRYDLARLHSGTVTLDDGTVVPDPLVYRAAPPGPSGYPEDSRLPLLVDGAPVRCAEVPQVAAAALAGSAAPSDGLDVTVAPSGSACRG</sequence>
<dbReference type="EMBL" id="NKYE01000019">
    <property type="protein sequence ID" value="OZM70598.1"/>
    <property type="molecule type" value="Genomic_DNA"/>
</dbReference>
<comment type="caution">
    <text evidence="2">The sequence shown here is derived from an EMBL/GenBank/DDBJ whole genome shotgun (WGS) entry which is preliminary data.</text>
</comment>
<gene>
    <name evidence="2" type="ORF">CFN78_24670</name>
</gene>
<proteinExistence type="predicted"/>
<dbReference type="Proteomes" id="UP000242444">
    <property type="component" value="Unassembled WGS sequence"/>
</dbReference>
<evidence type="ECO:0000256" key="1">
    <source>
        <dbReference type="SAM" id="MobiDB-lite"/>
    </source>
</evidence>
<dbReference type="OrthoDB" id="7626403at2"/>
<feature type="region of interest" description="Disordered" evidence="1">
    <location>
        <begin position="1"/>
        <end position="23"/>
    </location>
</feature>
<accession>A0A263CXD1</accession>
<reference evidence="2 3" key="1">
    <citation type="submission" date="2017-07" db="EMBL/GenBank/DDBJ databases">
        <title>Amycolatopsis antarcticus sp. nov., isolated from the surface of an Antarcticus brown macroalga.</title>
        <authorList>
            <person name="Wang J."/>
            <person name="Leiva S."/>
            <person name="Huang J."/>
            <person name="Huang Y."/>
        </authorList>
    </citation>
    <scope>NUCLEOTIDE SEQUENCE [LARGE SCALE GENOMIC DNA]</scope>
    <source>
        <strain evidence="2 3">AU-G6</strain>
    </source>
</reference>